<feature type="domain" description="EngA-type G" evidence="12">
    <location>
        <begin position="14"/>
        <end position="181"/>
    </location>
</feature>
<evidence type="ECO:0000256" key="2">
    <source>
        <dbReference type="ARBA" id="ARBA00020953"/>
    </source>
</evidence>
<evidence type="ECO:0000256" key="1">
    <source>
        <dbReference type="ARBA" id="ARBA00008279"/>
    </source>
</evidence>
<comment type="similarity">
    <text evidence="1 9 10 11">Belongs to the TRAFAC class TrmE-Era-EngA-EngB-Septin-like GTPase superfamily. EngA (Der) GTPase family.</text>
</comment>
<dbReference type="GO" id="GO:0043022">
    <property type="term" value="F:ribosome binding"/>
    <property type="evidence" value="ECO:0007669"/>
    <property type="project" value="TreeGrafter"/>
</dbReference>
<dbReference type="FunFam" id="3.30.300.20:FF:000004">
    <property type="entry name" value="GTPase Der"/>
    <property type="match status" value="1"/>
</dbReference>
<evidence type="ECO:0000256" key="6">
    <source>
        <dbReference type="ARBA" id="ARBA00023134"/>
    </source>
</evidence>
<dbReference type="PIRSF" id="PIRSF006485">
    <property type="entry name" value="GTP-binding_EngA"/>
    <property type="match status" value="1"/>
</dbReference>
<dbReference type="FunFam" id="3.40.50.300:FF:000057">
    <property type="entry name" value="GTPase Der"/>
    <property type="match status" value="1"/>
</dbReference>
<feature type="binding site" evidence="9">
    <location>
        <begin position="20"/>
        <end position="27"/>
    </location>
    <ligand>
        <name>GTP</name>
        <dbReference type="ChEBI" id="CHEBI:37565"/>
        <label>1</label>
    </ligand>
</feature>
<dbReference type="PANTHER" id="PTHR43834">
    <property type="entry name" value="GTPASE DER"/>
    <property type="match status" value="1"/>
</dbReference>
<dbReference type="CDD" id="cd01895">
    <property type="entry name" value="EngA2"/>
    <property type="match status" value="1"/>
</dbReference>
<evidence type="ECO:0000256" key="7">
    <source>
        <dbReference type="ARBA" id="ARBA00032345"/>
    </source>
</evidence>
<dbReference type="Gene3D" id="3.40.50.300">
    <property type="entry name" value="P-loop containing nucleotide triphosphate hydrolases"/>
    <property type="match status" value="2"/>
</dbReference>
<proteinExistence type="inferred from homology"/>
<keyword evidence="14" id="KW-1185">Reference proteome</keyword>
<evidence type="ECO:0000256" key="10">
    <source>
        <dbReference type="PROSITE-ProRule" id="PRU01049"/>
    </source>
</evidence>
<name>A0AAN1XVL4_UNVUL</name>
<dbReference type="InterPro" id="IPR031166">
    <property type="entry name" value="G_ENGA"/>
</dbReference>
<feature type="binding site" evidence="9">
    <location>
        <begin position="243"/>
        <end position="247"/>
    </location>
    <ligand>
        <name>GTP</name>
        <dbReference type="ChEBI" id="CHEBI:37565"/>
        <label>2</label>
    </ligand>
</feature>
<feature type="binding site" evidence="9">
    <location>
        <begin position="132"/>
        <end position="135"/>
    </location>
    <ligand>
        <name>GTP</name>
        <dbReference type="ChEBI" id="CHEBI:37565"/>
        <label>1</label>
    </ligand>
</feature>
<dbReference type="GO" id="GO:0005525">
    <property type="term" value="F:GTP binding"/>
    <property type="evidence" value="ECO:0007669"/>
    <property type="project" value="UniProtKB-UniRule"/>
</dbReference>
<evidence type="ECO:0000256" key="4">
    <source>
        <dbReference type="ARBA" id="ARBA00022737"/>
    </source>
</evidence>
<dbReference type="GO" id="GO:0042254">
    <property type="term" value="P:ribosome biogenesis"/>
    <property type="evidence" value="ECO:0007669"/>
    <property type="project" value="UniProtKB-KW"/>
</dbReference>
<evidence type="ECO:0000259" key="12">
    <source>
        <dbReference type="PROSITE" id="PS51712"/>
    </source>
</evidence>
<dbReference type="Pfam" id="PF14714">
    <property type="entry name" value="KH_dom-like"/>
    <property type="match status" value="1"/>
</dbReference>
<evidence type="ECO:0000313" key="14">
    <source>
        <dbReference type="Proteomes" id="UP001317532"/>
    </source>
</evidence>
<reference evidence="13 14" key="1">
    <citation type="journal article" date="2022" name="ISME Commun">
        <title>Vulcanimicrobium alpinus gen. nov. sp. nov., the first cultivated representative of the candidate phylum 'Eremiobacterota', is a metabolically versatile aerobic anoxygenic phototroph.</title>
        <authorList>
            <person name="Yabe S."/>
            <person name="Muto K."/>
            <person name="Abe K."/>
            <person name="Yokota A."/>
            <person name="Staudigel H."/>
            <person name="Tebo B.M."/>
        </authorList>
    </citation>
    <scope>NUCLEOTIDE SEQUENCE [LARGE SCALE GENOMIC DNA]</scope>
    <source>
        <strain evidence="13 14">WC8-2</strain>
    </source>
</reference>
<evidence type="ECO:0000313" key="13">
    <source>
        <dbReference type="EMBL" id="BDE05799.1"/>
    </source>
</evidence>
<dbReference type="Proteomes" id="UP001317532">
    <property type="component" value="Chromosome"/>
</dbReference>
<dbReference type="InterPro" id="IPR027417">
    <property type="entry name" value="P-loop_NTPase"/>
</dbReference>
<keyword evidence="5 9" id="KW-0547">Nucleotide-binding</keyword>
<gene>
    <name evidence="9 13" type="primary">der</name>
    <name evidence="13" type="ORF">WPS_10750</name>
</gene>
<evidence type="ECO:0000256" key="8">
    <source>
        <dbReference type="ARBA" id="ARBA00053470"/>
    </source>
</evidence>
<dbReference type="CDD" id="cd01894">
    <property type="entry name" value="EngA1"/>
    <property type="match status" value="1"/>
</dbReference>
<dbReference type="FunFam" id="3.40.50.300:FF:000040">
    <property type="entry name" value="GTPase Der"/>
    <property type="match status" value="1"/>
</dbReference>
<comment type="subunit">
    <text evidence="9">Associates with the 50S ribosomal subunit.</text>
</comment>
<evidence type="ECO:0000256" key="5">
    <source>
        <dbReference type="ARBA" id="ARBA00022741"/>
    </source>
</evidence>
<feature type="binding site" evidence="9">
    <location>
        <begin position="196"/>
        <end position="203"/>
    </location>
    <ligand>
        <name>GTP</name>
        <dbReference type="ChEBI" id="CHEBI:37565"/>
        <label>2</label>
    </ligand>
</feature>
<keyword evidence="4 11" id="KW-0677">Repeat</keyword>
<dbReference type="SUPFAM" id="SSF52540">
    <property type="entry name" value="P-loop containing nucleoside triphosphate hydrolases"/>
    <property type="match status" value="2"/>
</dbReference>
<dbReference type="EMBL" id="AP025523">
    <property type="protein sequence ID" value="BDE05799.1"/>
    <property type="molecule type" value="Genomic_DNA"/>
</dbReference>
<protein>
    <recommendedName>
        <fullName evidence="2 9">GTPase Der</fullName>
    </recommendedName>
    <alternativeName>
        <fullName evidence="7 9">GTP-binding protein EngA</fullName>
    </alternativeName>
</protein>
<dbReference type="InterPro" id="IPR006073">
    <property type="entry name" value="GTP-bd"/>
</dbReference>
<dbReference type="InterPro" id="IPR005225">
    <property type="entry name" value="Small_GTP-bd"/>
</dbReference>
<evidence type="ECO:0000256" key="9">
    <source>
        <dbReference type="HAMAP-Rule" id="MF_00195"/>
    </source>
</evidence>
<evidence type="ECO:0000256" key="3">
    <source>
        <dbReference type="ARBA" id="ARBA00022517"/>
    </source>
</evidence>
<keyword evidence="3 9" id="KW-0690">Ribosome biogenesis</keyword>
<dbReference type="NCBIfam" id="TIGR00231">
    <property type="entry name" value="small_GTP"/>
    <property type="match status" value="2"/>
</dbReference>
<feature type="binding site" evidence="9">
    <location>
        <begin position="67"/>
        <end position="71"/>
    </location>
    <ligand>
        <name>GTP</name>
        <dbReference type="ChEBI" id="CHEBI:37565"/>
        <label>1</label>
    </ligand>
</feature>
<dbReference type="KEGG" id="vab:WPS_10750"/>
<keyword evidence="6 9" id="KW-0342">GTP-binding</keyword>
<dbReference type="InterPro" id="IPR032859">
    <property type="entry name" value="KH_dom-like"/>
</dbReference>
<dbReference type="PANTHER" id="PTHR43834:SF6">
    <property type="entry name" value="GTPASE DER"/>
    <property type="match status" value="1"/>
</dbReference>
<dbReference type="InterPro" id="IPR015946">
    <property type="entry name" value="KH_dom-like_a/b"/>
</dbReference>
<accession>A0AAN1XVL4</accession>
<dbReference type="PRINTS" id="PR00326">
    <property type="entry name" value="GTP1OBG"/>
</dbReference>
<feature type="domain" description="EngA-type G" evidence="12">
    <location>
        <begin position="190"/>
        <end position="366"/>
    </location>
</feature>
<dbReference type="AlphaFoldDB" id="A0AAN1XVL4"/>
<feature type="binding site" evidence="9">
    <location>
        <begin position="308"/>
        <end position="311"/>
    </location>
    <ligand>
        <name>GTP</name>
        <dbReference type="ChEBI" id="CHEBI:37565"/>
        <label>2</label>
    </ligand>
</feature>
<dbReference type="RefSeq" id="WP_317996821.1">
    <property type="nucleotide sequence ID" value="NZ_AP025523.1"/>
</dbReference>
<sequence>MAEALAPSLRVRPATVAVVGRPNVGKSALFNRLLGQRLAIVEDTPGVTRDRLYALAEWRNRTFTLVDTGGIDTDVDPNDPIASGTRAQAESAARDADVVVFVVDAIDGLLPIDREVADILRRTRRPVILVANKVESPKALASVHAEFSGLGFGEPFAVSAMHGEGTGDLLDAIVEKLPPDDPTRLEQAELAIALIGQPNVGKSSLLNALLQEERAIVSDVPGTTRDAIDTLFTWKQRTFRLIDTAGVRKKAGQHGSIEYYSSLRSLKAIARCDIAVLLIDALKGPTNQDRRLAGIALEERKALVIVGNKYDLVRELGEYSQPELAKEIHAQLPFASFAPVTFLSALTKRRLQSLMPLVERVAENLDRRIPTAKLNTVVRNAVLAHPPPIHSGKPLKVFYVSQPQTHPPLFVFHVNDPEIVPAAYRRFIENTLRAEFDFEGVPLTFDFRERSGRHEEGHE</sequence>
<comment type="function">
    <text evidence="8 9 11">GTPase that plays an essential role in the late steps of ribosome biogenesis.</text>
</comment>
<dbReference type="Pfam" id="PF01926">
    <property type="entry name" value="MMR_HSR1"/>
    <property type="match status" value="2"/>
</dbReference>
<evidence type="ECO:0000256" key="11">
    <source>
        <dbReference type="RuleBase" id="RU004481"/>
    </source>
</evidence>
<organism evidence="13 14">
    <name type="scientific">Vulcanimicrobium alpinum</name>
    <dbReference type="NCBI Taxonomy" id="3016050"/>
    <lineage>
        <taxon>Bacteria</taxon>
        <taxon>Bacillati</taxon>
        <taxon>Vulcanimicrobiota</taxon>
        <taxon>Vulcanimicrobiia</taxon>
        <taxon>Vulcanimicrobiales</taxon>
        <taxon>Vulcanimicrobiaceae</taxon>
        <taxon>Vulcanimicrobium</taxon>
    </lineage>
</organism>
<dbReference type="NCBIfam" id="TIGR03594">
    <property type="entry name" value="GTPase_EngA"/>
    <property type="match status" value="1"/>
</dbReference>
<dbReference type="HAMAP" id="MF_00195">
    <property type="entry name" value="GTPase_Der"/>
    <property type="match status" value="1"/>
</dbReference>
<dbReference type="PROSITE" id="PS51712">
    <property type="entry name" value="G_ENGA"/>
    <property type="match status" value="2"/>
</dbReference>
<dbReference type="InterPro" id="IPR016484">
    <property type="entry name" value="GTPase_Der"/>
</dbReference>
<dbReference type="Gene3D" id="3.30.300.20">
    <property type="match status" value="1"/>
</dbReference>